<dbReference type="Proteomes" id="UP000047420">
    <property type="component" value="Unassembled WGS sequence"/>
</dbReference>
<gene>
    <name evidence="1" type="ORF">ERS008478_02349</name>
</gene>
<evidence type="ECO:0000313" key="1">
    <source>
        <dbReference type="EMBL" id="CRG50752.1"/>
    </source>
</evidence>
<reference evidence="1 2" key="1">
    <citation type="submission" date="2015-03" db="EMBL/GenBank/DDBJ databases">
        <authorList>
            <consortium name="Pathogen Informatics"/>
            <person name="Murphy D."/>
        </authorList>
    </citation>
    <scope>NUCLEOTIDE SEQUENCE [LARGE SCALE GENOMIC DNA]</scope>
    <source>
        <strain evidence="1 2">WP-931201</strain>
    </source>
</reference>
<evidence type="ECO:0000313" key="2">
    <source>
        <dbReference type="Proteomes" id="UP000047420"/>
    </source>
</evidence>
<comment type="caution">
    <text evidence="1">The sequence shown here is derived from an EMBL/GenBank/DDBJ whole genome shotgun (WGS) entry which is preliminary data.</text>
</comment>
<sequence>MSLSIHLNYHIYVIYIAKNCSLFVDYLFDDFDDNEPVLLQQIRNASDIKLQHWLENTSLQDMDVFEIELASSYIVAQEAVEFWNAYFRSIGISVIEIDHICDWLMVNKV</sequence>
<protein>
    <recommendedName>
        <fullName evidence="3">CdiI immunity protein domain-containing protein</fullName>
    </recommendedName>
</protein>
<evidence type="ECO:0008006" key="3">
    <source>
        <dbReference type="Google" id="ProtNLM"/>
    </source>
</evidence>
<dbReference type="RefSeq" id="WP_051373045.1">
    <property type="nucleotide sequence ID" value="NZ_CBLG010000132.1"/>
</dbReference>
<dbReference type="EMBL" id="CVMG01000016">
    <property type="protein sequence ID" value="CRG50752.1"/>
    <property type="molecule type" value="Genomic_DNA"/>
</dbReference>
<name>A0ABP1ZEV5_9GAMM</name>
<proteinExistence type="predicted"/>
<organism evidence="1 2">
    <name type="scientific">Yersinia wautersii</name>
    <dbReference type="NCBI Taxonomy" id="1341643"/>
    <lineage>
        <taxon>Bacteria</taxon>
        <taxon>Pseudomonadati</taxon>
        <taxon>Pseudomonadota</taxon>
        <taxon>Gammaproteobacteria</taxon>
        <taxon>Enterobacterales</taxon>
        <taxon>Yersiniaceae</taxon>
        <taxon>Yersinia</taxon>
    </lineage>
</organism>
<keyword evidence="2" id="KW-1185">Reference proteome</keyword>
<accession>A0ABP1ZEV5</accession>